<dbReference type="InterPro" id="IPR028098">
    <property type="entry name" value="Glyco_trans_4-like_N"/>
</dbReference>
<evidence type="ECO:0000259" key="2">
    <source>
        <dbReference type="Pfam" id="PF13439"/>
    </source>
</evidence>
<accession>A0A934N6Y2</accession>
<evidence type="ECO:0000313" key="3">
    <source>
        <dbReference type="EMBL" id="MBJ7598041.1"/>
    </source>
</evidence>
<proteinExistence type="predicted"/>
<dbReference type="SUPFAM" id="SSF53756">
    <property type="entry name" value="UDP-Glycosyltransferase/glycogen phosphorylase"/>
    <property type="match status" value="1"/>
</dbReference>
<dbReference type="GO" id="GO:0016757">
    <property type="term" value="F:glycosyltransferase activity"/>
    <property type="evidence" value="ECO:0007669"/>
    <property type="project" value="InterPro"/>
</dbReference>
<name>A0A934N6Y2_9BACT</name>
<dbReference type="Pfam" id="PF13439">
    <property type="entry name" value="Glyco_transf_4"/>
    <property type="match status" value="1"/>
</dbReference>
<organism evidence="3 4">
    <name type="scientific">Candidatus Nephthysia bennettiae</name>
    <dbReference type="NCBI Taxonomy" id="3127016"/>
    <lineage>
        <taxon>Bacteria</taxon>
        <taxon>Bacillati</taxon>
        <taxon>Candidatus Dormiibacterota</taxon>
        <taxon>Candidatus Dormibacteria</taxon>
        <taxon>Candidatus Dormibacterales</taxon>
        <taxon>Candidatus Dormibacteraceae</taxon>
        <taxon>Candidatus Nephthysia</taxon>
    </lineage>
</organism>
<dbReference type="CDD" id="cd03802">
    <property type="entry name" value="GT4_AviGT4-like"/>
    <property type="match status" value="1"/>
</dbReference>
<dbReference type="RefSeq" id="WP_338200753.1">
    <property type="nucleotide sequence ID" value="NZ_JAEKNR010000090.1"/>
</dbReference>
<dbReference type="Pfam" id="PF00534">
    <property type="entry name" value="Glycos_transf_1"/>
    <property type="match status" value="1"/>
</dbReference>
<feature type="domain" description="Glycosyl transferase family 1" evidence="1">
    <location>
        <begin position="166"/>
        <end position="292"/>
    </location>
</feature>
<comment type="caution">
    <text evidence="3">The sequence shown here is derived from an EMBL/GenBank/DDBJ whole genome shotgun (WGS) entry which is preliminary data.</text>
</comment>
<sequence length="342" mass="37725">MAPPWYPIPPEGYGGIELLIYLLAQELHERGNHVTVIGSQGSRGDFEVISLAPSSWEEKLGTRDQEPLNLAYLLEAHDLVRLRAFDIVHEHNYTAMTIAASMGLPTPIVATIHGDLTEGDARFLSAIDSKVHLAGISEAQQRQVAGVRWRGMVYNAFDPAAVEVSLEKDDYMVQLARISRDKAQHLAIEISRRVGCPLVLAGKVDDAEREYFETEIQPHLGESVNWIENVAGQEKARLLARAKAMLFPIQWEEPFGIAMVEAMASGTPVLATERGAAVELVEPGVTGFLARDVDGLVEAYGKLGEIDLRRCAERAHERFGPARMADGYESIYRAEVASVRRA</sequence>
<dbReference type="InterPro" id="IPR001296">
    <property type="entry name" value="Glyco_trans_1"/>
</dbReference>
<evidence type="ECO:0000313" key="4">
    <source>
        <dbReference type="Proteomes" id="UP000612893"/>
    </source>
</evidence>
<reference evidence="3" key="1">
    <citation type="submission" date="2020-10" db="EMBL/GenBank/DDBJ databases">
        <title>Ca. Dormibacterota MAGs.</title>
        <authorList>
            <person name="Montgomery K."/>
        </authorList>
    </citation>
    <scope>NUCLEOTIDE SEQUENCE [LARGE SCALE GENOMIC DNA]</scope>
    <source>
        <strain evidence="3">SC8812_S17_10</strain>
    </source>
</reference>
<evidence type="ECO:0000259" key="1">
    <source>
        <dbReference type="Pfam" id="PF00534"/>
    </source>
</evidence>
<dbReference type="InterPro" id="IPR050194">
    <property type="entry name" value="Glycosyltransferase_grp1"/>
</dbReference>
<dbReference type="EMBL" id="JAEKNR010000090">
    <property type="protein sequence ID" value="MBJ7598041.1"/>
    <property type="molecule type" value="Genomic_DNA"/>
</dbReference>
<feature type="domain" description="Glycosyltransferase subfamily 4-like N-terminal" evidence="2">
    <location>
        <begin position="13"/>
        <end position="117"/>
    </location>
</feature>
<dbReference type="AlphaFoldDB" id="A0A934N6Y2"/>
<gene>
    <name evidence="3" type="ORF">JF922_08130</name>
</gene>
<keyword evidence="4" id="KW-1185">Reference proteome</keyword>
<dbReference type="PANTHER" id="PTHR45947">
    <property type="entry name" value="SULFOQUINOVOSYL TRANSFERASE SQD2"/>
    <property type="match status" value="1"/>
</dbReference>
<dbReference type="PANTHER" id="PTHR45947:SF3">
    <property type="entry name" value="SULFOQUINOVOSYL TRANSFERASE SQD2"/>
    <property type="match status" value="1"/>
</dbReference>
<dbReference type="Gene3D" id="3.40.50.2000">
    <property type="entry name" value="Glycogen Phosphorylase B"/>
    <property type="match status" value="2"/>
</dbReference>
<dbReference type="Proteomes" id="UP000612893">
    <property type="component" value="Unassembled WGS sequence"/>
</dbReference>
<protein>
    <submittedName>
        <fullName evidence="3">Glycosyltransferase family 4 protein</fullName>
    </submittedName>
</protein>